<keyword evidence="3" id="KW-1185">Reference proteome</keyword>
<protein>
    <submittedName>
        <fullName evidence="4">PCI domain-containing protein</fullName>
    </submittedName>
</protein>
<sequence length="184" mass="20743">MTFVLSAEATIAMDAESDMLKARHATLAKLASKHSSVPYDVLKKELGVESVRELEEIFVSAKYAGVCNGRLNCRDEAVEFSDWMTQPVQEGEIEDMTQLLSQWIGKCESVHQDLLQQLATSEKEFAEQKEREARVQAEIEKTQKQIESGAIARDRSPSSTALFSKEKRENAKRARGVGRPFKRH</sequence>
<dbReference type="WBParaSite" id="L893_g32973.t1">
    <property type="protein sequence ID" value="L893_g32973.t1"/>
    <property type="gene ID" value="L893_g32973"/>
</dbReference>
<name>A0A1I8A566_9BILA</name>
<evidence type="ECO:0000256" key="1">
    <source>
        <dbReference type="ARBA" id="ARBA00022790"/>
    </source>
</evidence>
<dbReference type="PANTHER" id="PTHR15350">
    <property type="entry name" value="COP9 SIGNALOSOME COMPLEX SUBUNIT 7/DENDRITIC CELL PROTEIN GA17"/>
    <property type="match status" value="1"/>
</dbReference>
<dbReference type="Proteomes" id="UP000095287">
    <property type="component" value="Unplaced"/>
</dbReference>
<proteinExistence type="predicted"/>
<dbReference type="GO" id="GO:0008180">
    <property type="term" value="C:COP9 signalosome"/>
    <property type="evidence" value="ECO:0007669"/>
    <property type="project" value="UniProtKB-KW"/>
</dbReference>
<reference evidence="4" key="1">
    <citation type="submission" date="2016-11" db="UniProtKB">
        <authorList>
            <consortium name="WormBaseParasite"/>
        </authorList>
    </citation>
    <scope>IDENTIFICATION</scope>
</reference>
<evidence type="ECO:0000313" key="3">
    <source>
        <dbReference type="Proteomes" id="UP000095287"/>
    </source>
</evidence>
<feature type="compositionally biased region" description="Basic residues" evidence="2">
    <location>
        <begin position="173"/>
        <end position="184"/>
    </location>
</feature>
<feature type="region of interest" description="Disordered" evidence="2">
    <location>
        <begin position="144"/>
        <end position="184"/>
    </location>
</feature>
<keyword evidence="1" id="KW-0736">Signalosome</keyword>
<dbReference type="PANTHER" id="PTHR15350:SF5">
    <property type="entry name" value="COP9 SIGNALOSOME COMPLEX SUBUNIT 7"/>
    <property type="match status" value="1"/>
</dbReference>
<accession>A0A1I8A566</accession>
<organism evidence="3 4">
    <name type="scientific">Steinernema glaseri</name>
    <dbReference type="NCBI Taxonomy" id="37863"/>
    <lineage>
        <taxon>Eukaryota</taxon>
        <taxon>Metazoa</taxon>
        <taxon>Ecdysozoa</taxon>
        <taxon>Nematoda</taxon>
        <taxon>Chromadorea</taxon>
        <taxon>Rhabditida</taxon>
        <taxon>Tylenchina</taxon>
        <taxon>Panagrolaimomorpha</taxon>
        <taxon>Strongyloidoidea</taxon>
        <taxon>Steinernematidae</taxon>
        <taxon>Steinernema</taxon>
    </lineage>
</organism>
<evidence type="ECO:0000256" key="2">
    <source>
        <dbReference type="SAM" id="MobiDB-lite"/>
    </source>
</evidence>
<evidence type="ECO:0000313" key="4">
    <source>
        <dbReference type="WBParaSite" id="L893_g32973.t1"/>
    </source>
</evidence>
<dbReference type="InterPro" id="IPR045237">
    <property type="entry name" value="COPS7/eIF3m"/>
</dbReference>
<dbReference type="AlphaFoldDB" id="A0A1I8A566"/>